<sequence>MAQRFTYGVFLPKKLGVPQRWARTNNRADAIKSAKKHGGEVRAMPFRSGQQTFDAPTFRTLSKRIYP</sequence>
<protein>
    <submittedName>
        <fullName evidence="1">Uncharacterized protein</fullName>
    </submittedName>
</protein>
<proteinExistence type="predicted"/>
<dbReference type="AlphaFoldDB" id="A0A0F9RK38"/>
<dbReference type="EMBL" id="LAZR01000827">
    <property type="protein sequence ID" value="KKN56915.1"/>
    <property type="molecule type" value="Genomic_DNA"/>
</dbReference>
<organism evidence="1">
    <name type="scientific">marine sediment metagenome</name>
    <dbReference type="NCBI Taxonomy" id="412755"/>
    <lineage>
        <taxon>unclassified sequences</taxon>
        <taxon>metagenomes</taxon>
        <taxon>ecological metagenomes</taxon>
    </lineage>
</organism>
<evidence type="ECO:0000313" key="1">
    <source>
        <dbReference type="EMBL" id="KKN56915.1"/>
    </source>
</evidence>
<reference evidence="1" key="1">
    <citation type="journal article" date="2015" name="Nature">
        <title>Complex archaea that bridge the gap between prokaryotes and eukaryotes.</title>
        <authorList>
            <person name="Spang A."/>
            <person name="Saw J.H."/>
            <person name="Jorgensen S.L."/>
            <person name="Zaremba-Niedzwiedzka K."/>
            <person name="Martijn J."/>
            <person name="Lind A.E."/>
            <person name="van Eijk R."/>
            <person name="Schleper C."/>
            <person name="Guy L."/>
            <person name="Ettema T.J."/>
        </authorList>
    </citation>
    <scope>NUCLEOTIDE SEQUENCE</scope>
</reference>
<name>A0A0F9RK38_9ZZZZ</name>
<comment type="caution">
    <text evidence="1">The sequence shown here is derived from an EMBL/GenBank/DDBJ whole genome shotgun (WGS) entry which is preliminary data.</text>
</comment>
<accession>A0A0F9RK38</accession>
<gene>
    <name evidence="1" type="ORF">LCGC14_0567680</name>
</gene>